<dbReference type="InterPro" id="IPR039426">
    <property type="entry name" value="TonB-dep_rcpt-like"/>
</dbReference>
<name>A0A2H3NJM0_9BACT</name>
<evidence type="ECO:0000256" key="5">
    <source>
        <dbReference type="ARBA" id="ARBA00022729"/>
    </source>
</evidence>
<dbReference type="Pfam" id="PF13715">
    <property type="entry name" value="CarbopepD_reg_2"/>
    <property type="match status" value="1"/>
</dbReference>
<keyword evidence="16" id="KW-1185">Reference proteome</keyword>
<dbReference type="Gene3D" id="2.40.170.20">
    <property type="entry name" value="TonB-dependent receptor, beta-barrel domain"/>
    <property type="match status" value="1"/>
</dbReference>
<evidence type="ECO:0000256" key="10">
    <source>
        <dbReference type="PROSITE-ProRule" id="PRU01360"/>
    </source>
</evidence>
<evidence type="ECO:0000313" key="15">
    <source>
        <dbReference type="EMBL" id="PEN05968.1"/>
    </source>
</evidence>
<feature type="domain" description="TonB-dependent receptor-like beta-barrel" evidence="13">
    <location>
        <begin position="351"/>
        <end position="912"/>
    </location>
</feature>
<proteinExistence type="inferred from homology"/>
<dbReference type="InterPro" id="IPR037066">
    <property type="entry name" value="Plug_dom_sf"/>
</dbReference>
<evidence type="ECO:0000256" key="4">
    <source>
        <dbReference type="ARBA" id="ARBA00022692"/>
    </source>
</evidence>
<evidence type="ECO:0000256" key="12">
    <source>
        <dbReference type="SAM" id="SignalP"/>
    </source>
</evidence>
<protein>
    <recommendedName>
        <fullName evidence="17">SusC/RagA family TonB-linked outer membrane protein</fullName>
    </recommendedName>
</protein>
<dbReference type="Gene3D" id="2.170.130.10">
    <property type="entry name" value="TonB-dependent receptor, plug domain"/>
    <property type="match status" value="1"/>
</dbReference>
<feature type="domain" description="TonB-dependent receptor plug" evidence="14">
    <location>
        <begin position="127"/>
        <end position="246"/>
    </location>
</feature>
<dbReference type="PANTHER" id="PTHR30069">
    <property type="entry name" value="TONB-DEPENDENT OUTER MEMBRANE RECEPTOR"/>
    <property type="match status" value="1"/>
</dbReference>
<dbReference type="SUPFAM" id="SSF56935">
    <property type="entry name" value="Porins"/>
    <property type="match status" value="1"/>
</dbReference>
<evidence type="ECO:0000256" key="11">
    <source>
        <dbReference type="RuleBase" id="RU003357"/>
    </source>
</evidence>
<dbReference type="InterPro" id="IPR008969">
    <property type="entry name" value="CarboxyPept-like_regulatory"/>
</dbReference>
<keyword evidence="2 10" id="KW-0813">Transport</keyword>
<dbReference type="InterPro" id="IPR036942">
    <property type="entry name" value="Beta-barrel_TonB_sf"/>
</dbReference>
<dbReference type="GO" id="GO:0044718">
    <property type="term" value="P:siderophore transmembrane transport"/>
    <property type="evidence" value="ECO:0007669"/>
    <property type="project" value="TreeGrafter"/>
</dbReference>
<evidence type="ECO:0000256" key="7">
    <source>
        <dbReference type="ARBA" id="ARBA00023136"/>
    </source>
</evidence>
<dbReference type="GO" id="GO:0009279">
    <property type="term" value="C:cell outer membrane"/>
    <property type="evidence" value="ECO:0007669"/>
    <property type="project" value="UniProtKB-SubCell"/>
</dbReference>
<evidence type="ECO:0000256" key="3">
    <source>
        <dbReference type="ARBA" id="ARBA00022452"/>
    </source>
</evidence>
<evidence type="ECO:0000256" key="8">
    <source>
        <dbReference type="ARBA" id="ARBA00023170"/>
    </source>
</evidence>
<dbReference type="PROSITE" id="PS52016">
    <property type="entry name" value="TONB_DEPENDENT_REC_3"/>
    <property type="match status" value="1"/>
</dbReference>
<feature type="chain" id="PRO_5013682323" description="SusC/RagA family TonB-linked outer membrane protein" evidence="12">
    <location>
        <begin position="25"/>
        <end position="956"/>
    </location>
</feature>
<gene>
    <name evidence="15" type="ORF">CRI93_10820</name>
</gene>
<dbReference type="InterPro" id="IPR012910">
    <property type="entry name" value="Plug_dom"/>
</dbReference>
<dbReference type="Gene3D" id="2.60.40.1120">
    <property type="entry name" value="Carboxypeptidase-like, regulatory domain"/>
    <property type="match status" value="1"/>
</dbReference>
<evidence type="ECO:0000256" key="2">
    <source>
        <dbReference type="ARBA" id="ARBA00022448"/>
    </source>
</evidence>
<dbReference type="Pfam" id="PF07715">
    <property type="entry name" value="Plug"/>
    <property type="match status" value="1"/>
</dbReference>
<dbReference type="PANTHER" id="PTHR30069:SF29">
    <property type="entry name" value="HEMOGLOBIN AND HEMOGLOBIN-HAPTOGLOBIN-BINDING PROTEIN 1-RELATED"/>
    <property type="match status" value="1"/>
</dbReference>
<evidence type="ECO:0000256" key="1">
    <source>
        <dbReference type="ARBA" id="ARBA00004571"/>
    </source>
</evidence>
<dbReference type="Pfam" id="PF00593">
    <property type="entry name" value="TonB_dep_Rec_b-barrel"/>
    <property type="match status" value="1"/>
</dbReference>
<organism evidence="15 16">
    <name type="scientific">Longimonas halophila</name>
    <dbReference type="NCBI Taxonomy" id="1469170"/>
    <lineage>
        <taxon>Bacteria</taxon>
        <taxon>Pseudomonadati</taxon>
        <taxon>Rhodothermota</taxon>
        <taxon>Rhodothermia</taxon>
        <taxon>Rhodothermales</taxon>
        <taxon>Salisaetaceae</taxon>
        <taxon>Longimonas</taxon>
    </lineage>
</organism>
<evidence type="ECO:0000313" key="16">
    <source>
        <dbReference type="Proteomes" id="UP000221024"/>
    </source>
</evidence>
<dbReference type="GO" id="GO:0015344">
    <property type="term" value="F:siderophore uptake transmembrane transporter activity"/>
    <property type="evidence" value="ECO:0007669"/>
    <property type="project" value="TreeGrafter"/>
</dbReference>
<keyword evidence="4 10" id="KW-0812">Transmembrane</keyword>
<keyword evidence="5 12" id="KW-0732">Signal</keyword>
<evidence type="ECO:0000259" key="14">
    <source>
        <dbReference type="Pfam" id="PF07715"/>
    </source>
</evidence>
<keyword evidence="8" id="KW-0675">Receptor</keyword>
<keyword evidence="3 10" id="KW-1134">Transmembrane beta strand</keyword>
<dbReference type="InterPro" id="IPR000531">
    <property type="entry name" value="Beta-barrel_TonB"/>
</dbReference>
<comment type="subcellular location">
    <subcellularLocation>
        <location evidence="1 10">Cell outer membrane</location>
        <topology evidence="1 10">Multi-pass membrane protein</topology>
    </subcellularLocation>
</comment>
<dbReference type="AlphaFoldDB" id="A0A2H3NJM0"/>
<accession>A0A2H3NJM0</accession>
<keyword evidence="6 11" id="KW-0798">TonB box</keyword>
<comment type="similarity">
    <text evidence="10 11">Belongs to the TonB-dependent receptor family.</text>
</comment>
<comment type="caution">
    <text evidence="15">The sequence shown here is derived from an EMBL/GenBank/DDBJ whole genome shotgun (WGS) entry which is preliminary data.</text>
</comment>
<evidence type="ECO:0000256" key="9">
    <source>
        <dbReference type="ARBA" id="ARBA00023237"/>
    </source>
</evidence>
<reference evidence="15 16" key="1">
    <citation type="submission" date="2017-10" db="EMBL/GenBank/DDBJ databases">
        <title>Draft genome of Longimonas halophila.</title>
        <authorList>
            <person name="Goh K.M."/>
            <person name="Shamsir M.S."/>
            <person name="Lim S.W."/>
        </authorList>
    </citation>
    <scope>NUCLEOTIDE SEQUENCE [LARGE SCALE GENOMIC DNA]</scope>
    <source>
        <strain evidence="15 16">KCTC 42399</strain>
    </source>
</reference>
<sequence>MKKIVTRLLCGFAVLLLAPGLVFAQDGTITGTVTDGETDEPLPGATVQIPSIGVGAATDANGEYTVSVEPGTYTLSVTFVGYSPIERDVEVTAGETVTADFTLEVSAEQLGQVTVTGLGLSQDRSRSQVSVGRVNADDIAENASFDNVSQLISGNVAGVSASASSGNIGSGIRFNIRGGGGLGGDGQPAIYIDGTRVDNQEVVGFGAGGQGTSPLADLNPSDIANIDIIRGPAGAAIYGTDGSNGVVLITTKTGSFSNEPTVNVEYRGTAGWSEQNREYSDRNHVTADDANALFETGALQDHQVAVSGGAEFARFYASINHRINEGAIANNEGERTNMRANFEAFPSDDFSIRASTGYTLNALQRPDNDNNVQGWLGNTLLLPVSYNFTDSLAIANLNDVQKVNRFNGSLRATWSPIENLSLQATGGFDSSARRQDRTRPPGFVYSGIGTDGERNIFIRQNDNYNFDAQATYSYGIVPDLQATTLVGGQYTDVTRRTSFSTTRGFGNQLITDIGAGDELFDIGEGLTNVRSSGLFVQQELVYDDTYTLTGMLRRDVSTALGANVSDVFYPSVTGSVTLSNFDFVPSTLSYLAVRAAYGETGQLPGVLDGEPLRFAATVADFGAGASISTVGNPDIVPERVREMELGIDADFQDRYSFQGTYWYNWANDSIIDAPLASSTGFGFQALPSNVGSIESQGVELTLGLTPILSETARVDLNVTYGYQWTEVQDLGPNREEIFGGFNANVLKPGLPRQAFFLPPIVGARFNDDGEYLGPEVGERQELGQPIPKHSGGVRLNATLFQNLSLSAFAEYATGHQVLNSTAGFGAGTGGYPIRNELAAQLDQLTPGSAEYIDVAERYARTNTNFDANFLEDADWLKLREVSIRYNFTELLQNATGTTPINNFTVGLAGRNLFTFTKYSGPDPEVNFDGSRGLIRGQDFLTLPQSRQFQVSVTLGF</sequence>
<dbReference type="SUPFAM" id="SSF49464">
    <property type="entry name" value="Carboxypeptidase regulatory domain-like"/>
    <property type="match status" value="1"/>
</dbReference>
<dbReference type="OrthoDB" id="9768177at2"/>
<feature type="signal peptide" evidence="12">
    <location>
        <begin position="1"/>
        <end position="24"/>
    </location>
</feature>
<evidence type="ECO:0000259" key="13">
    <source>
        <dbReference type="Pfam" id="PF00593"/>
    </source>
</evidence>
<keyword evidence="7 10" id="KW-0472">Membrane</keyword>
<dbReference type="Proteomes" id="UP000221024">
    <property type="component" value="Unassembled WGS sequence"/>
</dbReference>
<keyword evidence="9 10" id="KW-0998">Cell outer membrane</keyword>
<evidence type="ECO:0000256" key="6">
    <source>
        <dbReference type="ARBA" id="ARBA00023077"/>
    </source>
</evidence>
<evidence type="ECO:0008006" key="17">
    <source>
        <dbReference type="Google" id="ProtNLM"/>
    </source>
</evidence>
<dbReference type="EMBL" id="PDEP01000010">
    <property type="protein sequence ID" value="PEN05968.1"/>
    <property type="molecule type" value="Genomic_DNA"/>
</dbReference>